<dbReference type="AlphaFoldDB" id="A0A8T2NH30"/>
<dbReference type="EMBL" id="JAFBMS010000048">
    <property type="protein sequence ID" value="KAG9339913.1"/>
    <property type="molecule type" value="Genomic_DNA"/>
</dbReference>
<proteinExistence type="predicted"/>
<dbReference type="Proteomes" id="UP000824540">
    <property type="component" value="Unassembled WGS sequence"/>
</dbReference>
<name>A0A8T2NH30_9TELE</name>
<sequence length="174" mass="18273">MVLSILDLKIGVLLVLDDCGSLSGSAGLPNDVDQLEGVTDGAVRIGPPRGPELPHLQDPGPAGVPRNQEVIDVAVDTGGANLSLSAQNGLHQSIVDENVLLLEKEEAAPNWSVLKVDDNRTHVLSPGLGGLPHEGEHGQGIVRLVIMTITPTLLSHTILQKSSVLDFRGPWAAM</sequence>
<evidence type="ECO:0000313" key="2">
    <source>
        <dbReference type="Proteomes" id="UP000824540"/>
    </source>
</evidence>
<gene>
    <name evidence="1" type="ORF">JZ751_022226</name>
</gene>
<keyword evidence="2" id="KW-1185">Reference proteome</keyword>
<organism evidence="1 2">
    <name type="scientific">Albula glossodonta</name>
    <name type="common">roundjaw bonefish</name>
    <dbReference type="NCBI Taxonomy" id="121402"/>
    <lineage>
        <taxon>Eukaryota</taxon>
        <taxon>Metazoa</taxon>
        <taxon>Chordata</taxon>
        <taxon>Craniata</taxon>
        <taxon>Vertebrata</taxon>
        <taxon>Euteleostomi</taxon>
        <taxon>Actinopterygii</taxon>
        <taxon>Neopterygii</taxon>
        <taxon>Teleostei</taxon>
        <taxon>Albuliformes</taxon>
        <taxon>Albulidae</taxon>
        <taxon>Albula</taxon>
    </lineage>
</organism>
<comment type="caution">
    <text evidence="1">The sequence shown here is derived from an EMBL/GenBank/DDBJ whole genome shotgun (WGS) entry which is preliminary data.</text>
</comment>
<reference evidence="1" key="1">
    <citation type="thesis" date="2021" institute="BYU ScholarsArchive" country="Provo, UT, USA">
        <title>Applications of and Algorithms for Genome Assembly and Genomic Analyses with an Emphasis on Marine Teleosts.</title>
        <authorList>
            <person name="Pickett B.D."/>
        </authorList>
    </citation>
    <scope>NUCLEOTIDE SEQUENCE</scope>
    <source>
        <strain evidence="1">HI-2016</strain>
    </source>
</reference>
<protein>
    <submittedName>
        <fullName evidence="1">Uncharacterized protein</fullName>
    </submittedName>
</protein>
<dbReference type="OrthoDB" id="10663604at2759"/>
<accession>A0A8T2NH30</accession>
<evidence type="ECO:0000313" key="1">
    <source>
        <dbReference type="EMBL" id="KAG9339913.1"/>
    </source>
</evidence>